<dbReference type="EMBL" id="CP051775">
    <property type="protein sequence ID" value="QJE73528.1"/>
    <property type="molecule type" value="Genomic_DNA"/>
</dbReference>
<dbReference type="AlphaFoldDB" id="A0A858R805"/>
<dbReference type="NCBIfam" id="TIGR01488">
    <property type="entry name" value="HAD-SF-IB"/>
    <property type="match status" value="1"/>
</dbReference>
<dbReference type="SFLD" id="SFLDG01136">
    <property type="entry name" value="C1.6:_Phosphoserine_Phosphatas"/>
    <property type="match status" value="1"/>
</dbReference>
<dbReference type="Gene3D" id="3.40.50.1000">
    <property type="entry name" value="HAD superfamily/HAD-like"/>
    <property type="match status" value="1"/>
</dbReference>
<dbReference type="Proteomes" id="UP000501891">
    <property type="component" value="Chromosome"/>
</dbReference>
<evidence type="ECO:0000256" key="6">
    <source>
        <dbReference type="ARBA" id="ARBA00022605"/>
    </source>
</evidence>
<dbReference type="GO" id="GO:0006564">
    <property type="term" value="P:L-serine biosynthetic process"/>
    <property type="evidence" value="ECO:0007669"/>
    <property type="project" value="UniProtKB-KW"/>
</dbReference>
<proteinExistence type="inferred from homology"/>
<comment type="similarity">
    <text evidence="3">Belongs to the HAD-like hydrolase superfamily. SerB family.</text>
</comment>
<evidence type="ECO:0000256" key="5">
    <source>
        <dbReference type="ARBA" id="ARBA00015196"/>
    </source>
</evidence>
<evidence type="ECO:0000256" key="8">
    <source>
        <dbReference type="ARBA" id="ARBA00022801"/>
    </source>
</evidence>
<gene>
    <name evidence="14" type="primary">serB</name>
    <name evidence="14" type="ORF">HHL28_10880</name>
</gene>
<dbReference type="EC" id="3.1.3.3" evidence="4"/>
<dbReference type="KEGG" id="acru:HHL28_10880"/>
<dbReference type="SUPFAM" id="SSF56784">
    <property type="entry name" value="HAD-like"/>
    <property type="match status" value="1"/>
</dbReference>
<dbReference type="InterPro" id="IPR036412">
    <property type="entry name" value="HAD-like_sf"/>
</dbReference>
<evidence type="ECO:0000256" key="7">
    <source>
        <dbReference type="ARBA" id="ARBA00022723"/>
    </source>
</evidence>
<sequence length="299" mass="31284">MTHVMTLITDPAQGGLDDSTARLARTALRDLGAEAGAPDWLHEGIACDVAFSGLDADQAQAAVAKALAGQPVDVVAQVAEGRRKAVLVADMESTIIEQEMLDELGELVGARDKIAAITARAMNGEIDFKGALRERVALLSGLPGTVLADMMGRITLMPGAATLLATLKKHGTYCALVSGGFKPFTAHVRDRLAFDEDQANDLEVADGKLTGKPLEPILDKDAKLQALIRIAGSRRVPLVATMTVGDGANDLPMLQGAGTGVAFHAKPTVAAQARARVDHGDLTALLYIQGYRAAEMVAS</sequence>
<dbReference type="InterPro" id="IPR050582">
    <property type="entry name" value="HAD-like_SerB"/>
</dbReference>
<protein>
    <recommendedName>
        <fullName evidence="5">Phosphoserine phosphatase</fullName>
        <ecNumber evidence="4">3.1.3.3</ecNumber>
    </recommendedName>
    <alternativeName>
        <fullName evidence="11">O-phosphoserine phosphohydrolase</fullName>
    </alternativeName>
</protein>
<organism evidence="14 15">
    <name type="scientific">Aerophototrophica crusticola</name>
    <dbReference type="NCBI Taxonomy" id="1709002"/>
    <lineage>
        <taxon>Bacteria</taxon>
        <taxon>Pseudomonadati</taxon>
        <taxon>Pseudomonadota</taxon>
        <taxon>Alphaproteobacteria</taxon>
        <taxon>Rhodospirillales</taxon>
        <taxon>Rhodospirillaceae</taxon>
        <taxon>Aerophototrophica</taxon>
    </lineage>
</organism>
<dbReference type="PANTHER" id="PTHR43344:SF2">
    <property type="entry name" value="PHOSPHOSERINE PHOSPHATASE"/>
    <property type="match status" value="1"/>
</dbReference>
<comment type="cofactor">
    <cofactor evidence="1">
        <name>Mg(2+)</name>
        <dbReference type="ChEBI" id="CHEBI:18420"/>
    </cofactor>
</comment>
<evidence type="ECO:0000256" key="9">
    <source>
        <dbReference type="ARBA" id="ARBA00022842"/>
    </source>
</evidence>
<dbReference type="SFLD" id="SFLDG01137">
    <property type="entry name" value="C1.6.1:_Phosphoserine_Phosphat"/>
    <property type="match status" value="1"/>
</dbReference>
<dbReference type="Pfam" id="PF12710">
    <property type="entry name" value="HAD"/>
    <property type="match status" value="1"/>
</dbReference>
<evidence type="ECO:0000256" key="12">
    <source>
        <dbReference type="ARBA" id="ARBA00048138"/>
    </source>
</evidence>
<keyword evidence="15" id="KW-1185">Reference proteome</keyword>
<comment type="pathway">
    <text evidence="2">Amino-acid biosynthesis; L-serine biosynthesis; L-serine from 3-phospho-D-glycerate: step 3/3.</text>
</comment>
<evidence type="ECO:0000256" key="2">
    <source>
        <dbReference type="ARBA" id="ARBA00005135"/>
    </source>
</evidence>
<keyword evidence="10" id="KW-0718">Serine biosynthesis</keyword>
<dbReference type="NCBIfam" id="TIGR00338">
    <property type="entry name" value="serB"/>
    <property type="match status" value="1"/>
</dbReference>
<dbReference type="PANTHER" id="PTHR43344">
    <property type="entry name" value="PHOSPHOSERINE PHOSPHATASE"/>
    <property type="match status" value="1"/>
</dbReference>
<comment type="catalytic activity">
    <reaction evidence="12">
        <text>O-phospho-L-serine + H2O = L-serine + phosphate</text>
        <dbReference type="Rhea" id="RHEA:21208"/>
        <dbReference type="ChEBI" id="CHEBI:15377"/>
        <dbReference type="ChEBI" id="CHEBI:33384"/>
        <dbReference type="ChEBI" id="CHEBI:43474"/>
        <dbReference type="ChEBI" id="CHEBI:57524"/>
        <dbReference type="EC" id="3.1.3.3"/>
    </reaction>
</comment>
<evidence type="ECO:0000313" key="15">
    <source>
        <dbReference type="Proteomes" id="UP000501891"/>
    </source>
</evidence>
<evidence type="ECO:0000313" key="14">
    <source>
        <dbReference type="EMBL" id="QJE73528.1"/>
    </source>
</evidence>
<accession>A0A858R805</accession>
<evidence type="ECO:0000256" key="10">
    <source>
        <dbReference type="ARBA" id="ARBA00023299"/>
    </source>
</evidence>
<evidence type="ECO:0000256" key="13">
    <source>
        <dbReference type="ARBA" id="ARBA00048523"/>
    </source>
</evidence>
<evidence type="ECO:0000256" key="1">
    <source>
        <dbReference type="ARBA" id="ARBA00001946"/>
    </source>
</evidence>
<evidence type="ECO:0000256" key="4">
    <source>
        <dbReference type="ARBA" id="ARBA00012640"/>
    </source>
</evidence>
<evidence type="ECO:0000256" key="11">
    <source>
        <dbReference type="ARBA" id="ARBA00031693"/>
    </source>
</evidence>
<keyword evidence="7" id="KW-0479">Metal-binding</keyword>
<evidence type="ECO:0000256" key="3">
    <source>
        <dbReference type="ARBA" id="ARBA00009184"/>
    </source>
</evidence>
<dbReference type="GO" id="GO:0005737">
    <property type="term" value="C:cytoplasm"/>
    <property type="evidence" value="ECO:0007669"/>
    <property type="project" value="TreeGrafter"/>
</dbReference>
<comment type="catalytic activity">
    <reaction evidence="13">
        <text>O-phospho-D-serine + H2O = D-serine + phosphate</text>
        <dbReference type="Rhea" id="RHEA:24873"/>
        <dbReference type="ChEBI" id="CHEBI:15377"/>
        <dbReference type="ChEBI" id="CHEBI:35247"/>
        <dbReference type="ChEBI" id="CHEBI:43474"/>
        <dbReference type="ChEBI" id="CHEBI:58680"/>
        <dbReference type="EC" id="3.1.3.3"/>
    </reaction>
</comment>
<name>A0A858R805_9PROT</name>
<dbReference type="UniPathway" id="UPA00135">
    <property type="reaction ID" value="UER00198"/>
</dbReference>
<keyword evidence="8 14" id="KW-0378">Hydrolase</keyword>
<reference evidence="14" key="1">
    <citation type="submission" date="2020-04" db="EMBL/GenBank/DDBJ databases">
        <title>A desert anoxygenic phototrophic bacterium fixes CO2 using RubisCO under aerobic conditions.</title>
        <authorList>
            <person name="Tang K."/>
        </authorList>
    </citation>
    <scope>NUCLEOTIDE SEQUENCE [LARGE SCALE GENOMIC DNA]</scope>
    <source>
        <strain evidence="14">MIMtkB3</strain>
    </source>
</reference>
<keyword evidence="9" id="KW-0460">Magnesium</keyword>
<dbReference type="SFLD" id="SFLDF00029">
    <property type="entry name" value="phosphoserine_phosphatase"/>
    <property type="match status" value="1"/>
</dbReference>
<dbReference type="InterPro" id="IPR004469">
    <property type="entry name" value="PSP"/>
</dbReference>
<dbReference type="InterPro" id="IPR023214">
    <property type="entry name" value="HAD_sf"/>
</dbReference>
<dbReference type="GO" id="GO:0036424">
    <property type="term" value="F:L-phosphoserine phosphatase activity"/>
    <property type="evidence" value="ECO:0007669"/>
    <property type="project" value="InterPro"/>
</dbReference>
<dbReference type="GO" id="GO:0000287">
    <property type="term" value="F:magnesium ion binding"/>
    <property type="evidence" value="ECO:0007669"/>
    <property type="project" value="TreeGrafter"/>
</dbReference>
<keyword evidence="6" id="KW-0028">Amino-acid biosynthesis</keyword>
<dbReference type="SFLD" id="SFLDS00003">
    <property type="entry name" value="Haloacid_Dehalogenase"/>
    <property type="match status" value="1"/>
</dbReference>